<keyword evidence="1" id="KW-0732">Signal</keyword>
<comment type="caution">
    <text evidence="2">The sequence shown here is derived from an EMBL/GenBank/DDBJ whole genome shotgun (WGS) entry which is preliminary data.</text>
</comment>
<feature type="chain" id="PRO_5031511703" description="Secreted protein" evidence="1">
    <location>
        <begin position="31"/>
        <end position="151"/>
    </location>
</feature>
<proteinExistence type="predicted"/>
<organism evidence="2 3">
    <name type="scientific">Streptomyces violarus</name>
    <dbReference type="NCBI Taxonomy" id="67380"/>
    <lineage>
        <taxon>Bacteria</taxon>
        <taxon>Bacillati</taxon>
        <taxon>Actinomycetota</taxon>
        <taxon>Actinomycetes</taxon>
        <taxon>Kitasatosporales</taxon>
        <taxon>Streptomycetaceae</taxon>
        <taxon>Streptomyces</taxon>
    </lineage>
</organism>
<keyword evidence="3" id="KW-1185">Reference proteome</keyword>
<evidence type="ECO:0000313" key="3">
    <source>
        <dbReference type="Proteomes" id="UP000572907"/>
    </source>
</evidence>
<accession>A0A7W5F5I6</accession>
<name>A0A7W5F5I6_9ACTN</name>
<evidence type="ECO:0008006" key="4">
    <source>
        <dbReference type="Google" id="ProtNLM"/>
    </source>
</evidence>
<evidence type="ECO:0000313" key="2">
    <source>
        <dbReference type="EMBL" id="MBB3080895.1"/>
    </source>
</evidence>
<dbReference type="AlphaFoldDB" id="A0A7W5F5I6"/>
<gene>
    <name evidence="2" type="ORF">FHS41_007449</name>
</gene>
<dbReference type="Proteomes" id="UP000572907">
    <property type="component" value="Unassembled WGS sequence"/>
</dbReference>
<sequence>MMMKNLALRTAAAGAAVAAPLLLMPSTASAAGASTTETVASGPHHWMYSDDDNPGGRLDFWPAQDKMRVCDLQKDGYSAQAEIGHEGRLLYRLKGTGKGDCQTFDKSDKDLREGECFDVTIGLYKNGRLLDQSWDWAIWRNDNDEKINCPQ</sequence>
<protein>
    <recommendedName>
        <fullName evidence="4">Secreted protein</fullName>
    </recommendedName>
</protein>
<evidence type="ECO:0000256" key="1">
    <source>
        <dbReference type="SAM" id="SignalP"/>
    </source>
</evidence>
<dbReference type="EMBL" id="JACHXE010000010">
    <property type="protein sequence ID" value="MBB3080895.1"/>
    <property type="molecule type" value="Genomic_DNA"/>
</dbReference>
<feature type="signal peptide" evidence="1">
    <location>
        <begin position="1"/>
        <end position="30"/>
    </location>
</feature>
<dbReference type="RefSeq" id="WP_184599023.1">
    <property type="nucleotide sequence ID" value="NZ_BMUP01000002.1"/>
</dbReference>
<reference evidence="2 3" key="1">
    <citation type="submission" date="2020-08" db="EMBL/GenBank/DDBJ databases">
        <title>Genomic Encyclopedia of Type Strains, Phase III (KMG-III): the genomes of soil and plant-associated and newly described type strains.</title>
        <authorList>
            <person name="Whitman W."/>
        </authorList>
    </citation>
    <scope>NUCLEOTIDE SEQUENCE [LARGE SCALE GENOMIC DNA]</scope>
    <source>
        <strain evidence="2 3">CECT 3237</strain>
    </source>
</reference>